<dbReference type="GO" id="GO:0016787">
    <property type="term" value="F:hydrolase activity"/>
    <property type="evidence" value="ECO:0007669"/>
    <property type="project" value="InterPro"/>
</dbReference>
<dbReference type="Gene3D" id="3.40.50.1820">
    <property type="entry name" value="alpha/beta hydrolase"/>
    <property type="match status" value="2"/>
</dbReference>
<dbReference type="PANTHER" id="PTHR23024">
    <property type="entry name" value="ARYLACETAMIDE DEACETYLASE"/>
    <property type="match status" value="1"/>
</dbReference>
<comment type="similarity">
    <text evidence="1">Belongs to the 'GDXG' lipolytic enzyme family.</text>
</comment>
<feature type="domain" description="Alpha/beta hydrolase fold-3" evidence="2">
    <location>
        <begin position="472"/>
        <end position="694"/>
    </location>
</feature>
<proteinExistence type="inferred from homology"/>
<feature type="domain" description="Alpha/beta hydrolase fold-3" evidence="2">
    <location>
        <begin position="74"/>
        <end position="283"/>
    </location>
</feature>
<dbReference type="EMBL" id="JAVXUO010001572">
    <property type="protein sequence ID" value="KAK2980982.1"/>
    <property type="molecule type" value="Genomic_DNA"/>
</dbReference>
<name>A0AA88R4A1_9ASTE</name>
<protein>
    <recommendedName>
        <fullName evidence="2">Alpha/beta hydrolase fold-3 domain-containing protein</fullName>
    </recommendedName>
</protein>
<dbReference type="Proteomes" id="UP001187471">
    <property type="component" value="Unassembled WGS sequence"/>
</dbReference>
<comment type="caution">
    <text evidence="3">The sequence shown here is derived from an EMBL/GenBank/DDBJ whole genome shotgun (WGS) entry which is preliminary data.</text>
</comment>
<dbReference type="InterPro" id="IPR029058">
    <property type="entry name" value="AB_hydrolase_fold"/>
</dbReference>
<keyword evidence="4" id="KW-1185">Reference proteome</keyword>
<dbReference type="InterPro" id="IPR013094">
    <property type="entry name" value="AB_hydrolase_3"/>
</dbReference>
<organism evidence="3 4">
    <name type="scientific">Escallonia rubra</name>
    <dbReference type="NCBI Taxonomy" id="112253"/>
    <lineage>
        <taxon>Eukaryota</taxon>
        <taxon>Viridiplantae</taxon>
        <taxon>Streptophyta</taxon>
        <taxon>Embryophyta</taxon>
        <taxon>Tracheophyta</taxon>
        <taxon>Spermatophyta</taxon>
        <taxon>Magnoliopsida</taxon>
        <taxon>eudicotyledons</taxon>
        <taxon>Gunneridae</taxon>
        <taxon>Pentapetalae</taxon>
        <taxon>asterids</taxon>
        <taxon>campanulids</taxon>
        <taxon>Escalloniales</taxon>
        <taxon>Escalloniaceae</taxon>
        <taxon>Escallonia</taxon>
    </lineage>
</organism>
<dbReference type="Pfam" id="PF07859">
    <property type="entry name" value="Abhydrolase_3"/>
    <property type="match status" value="2"/>
</dbReference>
<dbReference type="InterPro" id="IPR050466">
    <property type="entry name" value="Carboxylest/Gibb_receptor"/>
</dbReference>
<evidence type="ECO:0000259" key="2">
    <source>
        <dbReference type="Pfam" id="PF07859"/>
    </source>
</evidence>
<sequence>MSDRTHVGIVRNADGTYTRLFQLPCAPATPEPDVHSQVLSKDIPINPSNQTWLRIYLPREALDSSSSITKLPLIVYYHGGGFVFMSAASTVTHSFCNELAAQTVAIVVSVEYRLAPEHRLPAAYDDAVEALHHIKATQDEWLTEYVDFSCCFLMGSSAGGNIAYHTGLRVAAAGNDDGLKPLKIKGLILHHPFFGGLERTGSELRLADGSVLTLAGCDGLWELSLPVDADRDHAFCNPKVCDGPGLFGRVRSLGWRVLVAGGFEDMLIDRQMEFAKMLEKQGICTVGHFGEGYHGMEVSEPSKAKELFVAIQRGSGQENLTLVVQIIKLKKTFRSSKRSTLWILVLADIWAPNMPGPRLLSLVHVTFFVLVPGFGVQKLLHIGSYYDQSYNMSDQSQTIDPYAYTGMLRNPDGSVTRHPLGIPNTPATSDPTMPSPAFTKDIPINQSNNTWLRIFLPRETHDSPSAAKLPLVVYYHGGGFVLCSAANSIFHDFCTIAAVQIPAVIVSVEYRLAPEHRLPAAYDDCLEALHWINSSNEEWLTKYADFSSCFLMGTSAGGNIAYHVGLRAAKCVDDLTRLKIRGLILHHPYFGGASRTQSETRLANDKTLPLSANDLMWELGLPVGVDRDHEYCNPTVGGGPSGIWDEIMVLGWRVLVTGCDGDPLMDRQVELVKVLEEKGLNVVGKFGEGDYHGVEIKEPAKTGPLCVVIKEFISA</sequence>
<dbReference type="PANTHER" id="PTHR23024:SF546">
    <property type="entry name" value="CARBOXYLESTERASE 120-RELATED"/>
    <property type="match status" value="1"/>
</dbReference>
<evidence type="ECO:0000256" key="1">
    <source>
        <dbReference type="ARBA" id="ARBA00010515"/>
    </source>
</evidence>
<dbReference type="SUPFAM" id="SSF53474">
    <property type="entry name" value="alpha/beta-Hydrolases"/>
    <property type="match status" value="2"/>
</dbReference>
<accession>A0AA88R4A1</accession>
<dbReference type="AlphaFoldDB" id="A0AA88R4A1"/>
<gene>
    <name evidence="3" type="ORF">RJ640_023308</name>
</gene>
<evidence type="ECO:0000313" key="4">
    <source>
        <dbReference type="Proteomes" id="UP001187471"/>
    </source>
</evidence>
<evidence type="ECO:0000313" key="3">
    <source>
        <dbReference type="EMBL" id="KAK2980982.1"/>
    </source>
</evidence>
<reference evidence="3" key="1">
    <citation type="submission" date="2022-12" db="EMBL/GenBank/DDBJ databases">
        <title>Draft genome assemblies for two species of Escallonia (Escalloniales).</title>
        <authorList>
            <person name="Chanderbali A."/>
            <person name="Dervinis C."/>
            <person name="Anghel I."/>
            <person name="Soltis D."/>
            <person name="Soltis P."/>
            <person name="Zapata F."/>
        </authorList>
    </citation>
    <scope>NUCLEOTIDE SEQUENCE</scope>
    <source>
        <strain evidence="3">UCBG92.1500</strain>
        <tissue evidence="3">Leaf</tissue>
    </source>
</reference>